<dbReference type="Gene3D" id="3.20.20.150">
    <property type="entry name" value="Divalent-metal-dependent TIM barrel enzymes"/>
    <property type="match status" value="1"/>
</dbReference>
<keyword evidence="2" id="KW-0413">Isomerase</keyword>
<evidence type="ECO:0000313" key="2">
    <source>
        <dbReference type="EMBL" id="KUK85739.1"/>
    </source>
</evidence>
<dbReference type="InterPro" id="IPR036237">
    <property type="entry name" value="Xyl_isomerase-like_sf"/>
</dbReference>
<gene>
    <name evidence="2" type="ORF">XE03_1916</name>
</gene>
<dbReference type="GO" id="GO:0016853">
    <property type="term" value="F:isomerase activity"/>
    <property type="evidence" value="ECO:0007669"/>
    <property type="project" value="UniProtKB-KW"/>
</dbReference>
<dbReference type="InterPro" id="IPR050312">
    <property type="entry name" value="IolE/XylAMocC-like"/>
</dbReference>
<dbReference type="SUPFAM" id="SSF51658">
    <property type="entry name" value="Xylose isomerase-like"/>
    <property type="match status" value="1"/>
</dbReference>
<dbReference type="Pfam" id="PF01261">
    <property type="entry name" value="AP_endonuc_2"/>
    <property type="match status" value="1"/>
</dbReference>
<feature type="domain" description="Xylose isomerase-like TIM barrel" evidence="1">
    <location>
        <begin position="20"/>
        <end position="246"/>
    </location>
</feature>
<dbReference type="PANTHER" id="PTHR12110:SF21">
    <property type="entry name" value="XYLOSE ISOMERASE-LIKE TIM BARREL DOMAIN-CONTAINING PROTEIN"/>
    <property type="match status" value="1"/>
</dbReference>
<protein>
    <submittedName>
        <fullName evidence="2">Xylose isomerase domain protein TIM barrel</fullName>
    </submittedName>
</protein>
<dbReference type="AlphaFoldDB" id="A0A101HZQ4"/>
<dbReference type="Proteomes" id="UP000053467">
    <property type="component" value="Unassembled WGS sequence"/>
</dbReference>
<reference evidence="3" key="1">
    <citation type="journal article" date="2015" name="MBio">
        <title>Genome-Resolved Metagenomic Analysis Reveals Roles for Candidate Phyla and Other Microbial Community Members in Biogeochemical Transformations in Oil Reservoirs.</title>
        <authorList>
            <person name="Hu P."/>
            <person name="Tom L."/>
            <person name="Singh A."/>
            <person name="Thomas B.C."/>
            <person name="Baker B.J."/>
            <person name="Piceno Y.M."/>
            <person name="Andersen G.L."/>
            <person name="Banfield J.F."/>
        </authorList>
    </citation>
    <scope>NUCLEOTIDE SEQUENCE [LARGE SCALE GENOMIC DNA]</scope>
</reference>
<sequence length="276" mass="32180">MVYYQEPIEKLLPYLHNWNIKIIEIRPKIGHFQPQRLEEVIELKKKLQQSEILVKSIHIPIDGVDISHPEEYDRIKSVREVEKVIMIASNLKAEIVVVHPGANSHEADDRKKRLALSMESLKEIVDFSKGTSIRIALENTLPGRVGDRWEEIQQIIEEIPSENLGICLDTGHYLVNYQCIIQKDLHLDKLPINWQDKLFHIHIHDNNGKKDAHLLPGEGVFPWPSFMDFIKEINYQGTLIIEPTEQQGKHELSEYLNRAVEIGKRMQNYFIVSEFQ</sequence>
<dbReference type="PANTHER" id="PTHR12110">
    <property type="entry name" value="HYDROXYPYRUVATE ISOMERASE"/>
    <property type="match status" value="1"/>
</dbReference>
<comment type="caution">
    <text evidence="2">The sequence shown here is derived from an EMBL/GenBank/DDBJ whole genome shotgun (WGS) entry which is preliminary data.</text>
</comment>
<dbReference type="InterPro" id="IPR013022">
    <property type="entry name" value="Xyl_isomerase-like_TIM-brl"/>
</dbReference>
<organism evidence="2 3">
    <name type="scientific">candidate division TA06 bacterium 34_109</name>
    <dbReference type="NCBI Taxonomy" id="1635277"/>
    <lineage>
        <taxon>Bacteria</taxon>
        <taxon>Bacteria division TA06</taxon>
    </lineage>
</organism>
<evidence type="ECO:0000259" key="1">
    <source>
        <dbReference type="Pfam" id="PF01261"/>
    </source>
</evidence>
<name>A0A101HZQ4_UNCT6</name>
<evidence type="ECO:0000313" key="3">
    <source>
        <dbReference type="Proteomes" id="UP000053467"/>
    </source>
</evidence>
<proteinExistence type="predicted"/>
<accession>A0A101HZQ4</accession>
<dbReference type="EMBL" id="LGGX01000045">
    <property type="protein sequence ID" value="KUK85739.1"/>
    <property type="molecule type" value="Genomic_DNA"/>
</dbReference>